<dbReference type="Proteomes" id="UP000199021">
    <property type="component" value="Unassembled WGS sequence"/>
</dbReference>
<dbReference type="AlphaFoldDB" id="A0A1H9DMX5"/>
<keyword evidence="2" id="KW-1185">Reference proteome</keyword>
<name>A0A1H9DMX5_9BACT</name>
<sequence length="50" mass="5565">MLTFPCNCTLGELSNHVGTELAEMLRVSCFSRLLAFGFIQFIAQRNLSAI</sequence>
<dbReference type="STRING" id="478744.SAMN05444359_10667"/>
<dbReference type="InParanoid" id="A0A1H9DMX5"/>
<dbReference type="EMBL" id="FOFB01000006">
    <property type="protein sequence ID" value="SEQ14856.1"/>
    <property type="molecule type" value="Genomic_DNA"/>
</dbReference>
<reference evidence="2" key="1">
    <citation type="submission" date="2016-10" db="EMBL/GenBank/DDBJ databases">
        <authorList>
            <person name="Varghese N."/>
            <person name="Submissions S."/>
        </authorList>
    </citation>
    <scope>NUCLEOTIDE SEQUENCE [LARGE SCALE GENOMIC DNA]</scope>
    <source>
        <strain evidence="2">DSM 24740</strain>
    </source>
</reference>
<gene>
    <name evidence="1" type="ORF">SAMN05444359_10667</name>
</gene>
<protein>
    <submittedName>
        <fullName evidence="1">Uncharacterized protein</fullName>
    </submittedName>
</protein>
<accession>A0A1H9DMX5</accession>
<organism evidence="1 2">
    <name type="scientific">Neolewinella agarilytica</name>
    <dbReference type="NCBI Taxonomy" id="478744"/>
    <lineage>
        <taxon>Bacteria</taxon>
        <taxon>Pseudomonadati</taxon>
        <taxon>Bacteroidota</taxon>
        <taxon>Saprospiria</taxon>
        <taxon>Saprospirales</taxon>
        <taxon>Lewinellaceae</taxon>
        <taxon>Neolewinella</taxon>
    </lineage>
</organism>
<proteinExistence type="predicted"/>
<evidence type="ECO:0000313" key="2">
    <source>
        <dbReference type="Proteomes" id="UP000199021"/>
    </source>
</evidence>
<evidence type="ECO:0000313" key="1">
    <source>
        <dbReference type="EMBL" id="SEQ14856.1"/>
    </source>
</evidence>